<gene>
    <name evidence="2" type="ORF">HUE57_09025</name>
</gene>
<keyword evidence="1" id="KW-0472">Membrane</keyword>
<evidence type="ECO:0000313" key="3">
    <source>
        <dbReference type="Proteomes" id="UP000509658"/>
    </source>
</evidence>
<dbReference type="AlphaFoldDB" id="A0A6N0HVV3"/>
<sequence length="179" mass="19546">MNDTAVAPESKSPPIWQRRWLQITAAIVLLVALMLAALPFALGHSLESWLKDQGASTATVENIDLNLFTGQLRIDQLNYQFSDGAPQHLEQLTTTLNVRDLWQRLIHIESLTINNSSIALSVDSEGRLTVASLALPATKSDASTQQQNPWGFTLDQLILDSASISYSRSQLTASSPSSS</sequence>
<reference evidence="2 3" key="1">
    <citation type="submission" date="2020-05" db="EMBL/GenBank/DDBJ databases">
        <title>Horizontal transmission and recombination maintain forever young bacterial symbiont genomes.</title>
        <authorList>
            <person name="Russell S.L."/>
            <person name="Pepper-Tunick E."/>
            <person name="Svedberg J."/>
            <person name="Byrne A."/>
            <person name="Ruelas Castillo J."/>
            <person name="Vollmers C."/>
            <person name="Beinart R.A."/>
            <person name="Corbett-Detig R."/>
        </authorList>
    </citation>
    <scope>NUCLEOTIDE SEQUENCE [LARGE SCALE GENOMIC DNA]</scope>
    <source>
        <strain evidence="2">Santa_Monica_outfall</strain>
    </source>
</reference>
<accession>A0A6N0HVV3</accession>
<dbReference type="RefSeq" id="WP_174673037.1">
    <property type="nucleotide sequence ID" value="NZ_CP054491.1"/>
</dbReference>
<protein>
    <recommendedName>
        <fullName evidence="4">AsmA family protein</fullName>
    </recommendedName>
</protein>
<organism evidence="2 3">
    <name type="scientific">Candidatus Reidiella endopervernicosa</name>
    <dbReference type="NCBI Taxonomy" id="2738883"/>
    <lineage>
        <taxon>Bacteria</taxon>
        <taxon>Pseudomonadati</taxon>
        <taxon>Pseudomonadota</taxon>
        <taxon>Gammaproteobacteria</taxon>
        <taxon>Candidatus Reidiella</taxon>
    </lineage>
</organism>
<keyword evidence="1" id="KW-1133">Transmembrane helix</keyword>
<evidence type="ECO:0000313" key="2">
    <source>
        <dbReference type="EMBL" id="QKQ26407.1"/>
    </source>
</evidence>
<dbReference type="KEGG" id="rev:HUE57_09025"/>
<dbReference type="InterPro" id="IPR008023">
    <property type="entry name" value="DUF748"/>
</dbReference>
<feature type="transmembrane region" description="Helical" evidence="1">
    <location>
        <begin position="20"/>
        <end position="42"/>
    </location>
</feature>
<dbReference type="Pfam" id="PF05359">
    <property type="entry name" value="DUF748"/>
    <property type="match status" value="1"/>
</dbReference>
<evidence type="ECO:0008006" key="4">
    <source>
        <dbReference type="Google" id="ProtNLM"/>
    </source>
</evidence>
<dbReference type="Proteomes" id="UP000509658">
    <property type="component" value="Chromosome"/>
</dbReference>
<evidence type="ECO:0000256" key="1">
    <source>
        <dbReference type="SAM" id="Phobius"/>
    </source>
</evidence>
<dbReference type="EMBL" id="CP054491">
    <property type="protein sequence ID" value="QKQ26407.1"/>
    <property type="molecule type" value="Genomic_DNA"/>
</dbReference>
<keyword evidence="1" id="KW-0812">Transmembrane</keyword>
<keyword evidence="3" id="KW-1185">Reference proteome</keyword>
<name>A0A6N0HVV3_9GAMM</name>
<proteinExistence type="predicted"/>